<dbReference type="SUPFAM" id="SSF81383">
    <property type="entry name" value="F-box domain"/>
    <property type="match status" value="1"/>
</dbReference>
<dbReference type="PROSITE" id="PS50181">
    <property type="entry name" value="FBOX"/>
    <property type="match status" value="1"/>
</dbReference>
<reference evidence="2 4" key="1">
    <citation type="journal article" date="2017" name="Nature">
        <title>The sunflower genome provides insights into oil metabolism, flowering and Asterid evolution.</title>
        <authorList>
            <person name="Badouin H."/>
            <person name="Gouzy J."/>
            <person name="Grassa C.J."/>
            <person name="Murat F."/>
            <person name="Staton S.E."/>
            <person name="Cottret L."/>
            <person name="Lelandais-Briere C."/>
            <person name="Owens G.L."/>
            <person name="Carrere S."/>
            <person name="Mayjonade B."/>
            <person name="Legrand L."/>
            <person name="Gill N."/>
            <person name="Kane N.C."/>
            <person name="Bowers J.E."/>
            <person name="Hubner S."/>
            <person name="Bellec A."/>
            <person name="Berard A."/>
            <person name="Berges H."/>
            <person name="Blanchet N."/>
            <person name="Boniface M.C."/>
            <person name="Brunel D."/>
            <person name="Catrice O."/>
            <person name="Chaidir N."/>
            <person name="Claudel C."/>
            <person name="Donnadieu C."/>
            <person name="Faraut T."/>
            <person name="Fievet G."/>
            <person name="Helmstetter N."/>
            <person name="King M."/>
            <person name="Knapp S.J."/>
            <person name="Lai Z."/>
            <person name="Le Paslier M.C."/>
            <person name="Lippi Y."/>
            <person name="Lorenzon L."/>
            <person name="Mandel J.R."/>
            <person name="Marage G."/>
            <person name="Marchand G."/>
            <person name="Marquand E."/>
            <person name="Bret-Mestries E."/>
            <person name="Morien E."/>
            <person name="Nambeesan S."/>
            <person name="Nguyen T."/>
            <person name="Pegot-Espagnet P."/>
            <person name="Pouilly N."/>
            <person name="Raftis F."/>
            <person name="Sallet E."/>
            <person name="Schiex T."/>
            <person name="Thomas J."/>
            <person name="Vandecasteele C."/>
            <person name="Vares D."/>
            <person name="Vear F."/>
            <person name="Vautrin S."/>
            <person name="Crespi M."/>
            <person name="Mangin B."/>
            <person name="Burke J.M."/>
            <person name="Salse J."/>
            <person name="Munos S."/>
            <person name="Vincourt P."/>
            <person name="Rieseberg L.H."/>
            <person name="Langlade N.B."/>
        </authorList>
    </citation>
    <scope>NUCLEOTIDE SEQUENCE [LARGE SCALE GENOMIC DNA]</scope>
    <source>
        <strain evidence="4">cv. SF193</strain>
        <tissue evidence="2">Leaves</tissue>
    </source>
</reference>
<accession>A0A251TVA4</accession>
<dbReference type="InterPro" id="IPR013187">
    <property type="entry name" value="F-box-assoc_dom_typ3"/>
</dbReference>
<dbReference type="InterPro" id="IPR017451">
    <property type="entry name" value="F-box-assoc_interact_dom"/>
</dbReference>
<dbReference type="OrthoDB" id="687122at2759"/>
<dbReference type="PANTHER" id="PTHR31111:SF125">
    <property type="entry name" value="F-BOX PROTEIN CPR30-LIKE"/>
    <property type="match status" value="1"/>
</dbReference>
<sequence length="383" mass="43660">METLEDRSRKENISLPSEIIKEILSRLPVKSILRFKSVSKPWLSCILDPSFTKLHLTRASAAHRTALFISAYDDSTRKLHLLSAAHDGGPVTHLMTLDNACSTDFTEAEHLNGLVLFTCMKPFSDYDHAQVFVINPSTHSIFKLSYPDFLINVKGVVRYSFAFNECTNEHKILMMRIFFEPTITEIMIFSLSNYSWRKISPIAVEHPVGCLPGHLTLTRGSVCVDSVVHSTMLSSSSLNILRFDLRTEKLSVFSTPIVPKNQCILKINGRVGVVCHDHVVESNKMHIWILYDYETRVWVQEFITLPESLIKLTGPILFPLEVNMYEIIFSTSKVPGNVMSVPIYNLKTRCFKSLEFTLGHQFSCPKTMKLNQMKYYVESMVPL</sequence>
<evidence type="ECO:0000313" key="3">
    <source>
        <dbReference type="EMBL" id="OTG15050.1"/>
    </source>
</evidence>
<dbReference type="PANTHER" id="PTHR31111">
    <property type="entry name" value="BNAA05G37150D PROTEIN-RELATED"/>
    <property type="match status" value="1"/>
</dbReference>
<name>A0A251TVA4_HELAN</name>
<dbReference type="Proteomes" id="UP000215914">
    <property type="component" value="Chromosome 9"/>
</dbReference>
<evidence type="ECO:0000313" key="4">
    <source>
        <dbReference type="Proteomes" id="UP000215914"/>
    </source>
</evidence>
<feature type="domain" description="F-box" evidence="1">
    <location>
        <begin position="9"/>
        <end position="54"/>
    </location>
</feature>
<dbReference type="InParanoid" id="A0A251TVA4"/>
<dbReference type="AlphaFoldDB" id="A0A251TVA4"/>
<organism evidence="3 4">
    <name type="scientific">Helianthus annuus</name>
    <name type="common">Common sunflower</name>
    <dbReference type="NCBI Taxonomy" id="4232"/>
    <lineage>
        <taxon>Eukaryota</taxon>
        <taxon>Viridiplantae</taxon>
        <taxon>Streptophyta</taxon>
        <taxon>Embryophyta</taxon>
        <taxon>Tracheophyta</taxon>
        <taxon>Spermatophyta</taxon>
        <taxon>Magnoliopsida</taxon>
        <taxon>eudicotyledons</taxon>
        <taxon>Gunneridae</taxon>
        <taxon>Pentapetalae</taxon>
        <taxon>asterids</taxon>
        <taxon>campanulids</taxon>
        <taxon>Asterales</taxon>
        <taxon>Asteraceae</taxon>
        <taxon>Asteroideae</taxon>
        <taxon>Heliantheae alliance</taxon>
        <taxon>Heliantheae</taxon>
        <taxon>Helianthus</taxon>
    </lineage>
</organism>
<evidence type="ECO:0000259" key="1">
    <source>
        <dbReference type="PROSITE" id="PS50181"/>
    </source>
</evidence>
<dbReference type="InterPro" id="IPR001810">
    <property type="entry name" value="F-box_dom"/>
</dbReference>
<dbReference type="EMBL" id="CM007898">
    <property type="protein sequence ID" value="OTG15050.1"/>
    <property type="molecule type" value="Genomic_DNA"/>
</dbReference>
<dbReference type="FunCoup" id="A0A251TVA4">
    <property type="interactions" value="851"/>
</dbReference>
<evidence type="ECO:0000313" key="2">
    <source>
        <dbReference type="EMBL" id="KAF5790833.1"/>
    </source>
</evidence>
<dbReference type="OMA" id="ERTWVEQ"/>
<keyword evidence="4" id="KW-1185">Reference proteome</keyword>
<dbReference type="EMBL" id="MNCJ02000324">
    <property type="protein sequence ID" value="KAF5790833.1"/>
    <property type="molecule type" value="Genomic_DNA"/>
</dbReference>
<dbReference type="Pfam" id="PF00646">
    <property type="entry name" value="F-box"/>
    <property type="match status" value="1"/>
</dbReference>
<dbReference type="Gramene" id="mRNA:HanXRQr2_Chr09g0387741">
    <property type="protein sequence ID" value="CDS:HanXRQr2_Chr09g0387741.1"/>
    <property type="gene ID" value="HanXRQr2_Chr09g0387741"/>
</dbReference>
<dbReference type="SMART" id="SM00256">
    <property type="entry name" value="FBOX"/>
    <property type="match status" value="1"/>
</dbReference>
<protein>
    <submittedName>
        <fullName evidence="2 3">F-box domain-containing protein</fullName>
    </submittedName>
</protein>
<reference evidence="2" key="3">
    <citation type="submission" date="2020-06" db="EMBL/GenBank/DDBJ databases">
        <title>Helianthus annuus Genome sequencing and assembly Release 2.</title>
        <authorList>
            <person name="Gouzy J."/>
            <person name="Langlade N."/>
            <person name="Munos S."/>
        </authorList>
    </citation>
    <scope>NUCLEOTIDE SEQUENCE</scope>
    <source>
        <tissue evidence="2">Leaves</tissue>
    </source>
</reference>
<dbReference type="NCBIfam" id="TIGR01640">
    <property type="entry name" value="F_box_assoc_1"/>
    <property type="match status" value="1"/>
</dbReference>
<dbReference type="CDD" id="cd22157">
    <property type="entry name" value="F-box_AtFBW1-like"/>
    <property type="match status" value="1"/>
</dbReference>
<reference evidence="3" key="2">
    <citation type="submission" date="2017-02" db="EMBL/GenBank/DDBJ databases">
        <title>Sunflower complete genome.</title>
        <authorList>
            <person name="Langlade N."/>
            <person name="Munos S."/>
        </authorList>
    </citation>
    <scope>NUCLEOTIDE SEQUENCE [LARGE SCALE GENOMIC DNA]</scope>
    <source>
        <tissue evidence="3">Leaves</tissue>
    </source>
</reference>
<gene>
    <name evidence="3" type="ORF">HannXRQ_Chr09g0256141</name>
    <name evidence="2" type="ORF">HanXRQr2_Chr09g0387741</name>
</gene>
<dbReference type="InterPro" id="IPR036047">
    <property type="entry name" value="F-box-like_dom_sf"/>
</dbReference>
<dbReference type="Pfam" id="PF08268">
    <property type="entry name" value="FBA_3"/>
    <property type="match status" value="1"/>
</dbReference>
<dbReference type="Gene3D" id="1.20.1280.50">
    <property type="match status" value="1"/>
</dbReference>
<proteinExistence type="predicted"/>